<keyword evidence="2" id="KW-0175">Coiled coil</keyword>
<dbReference type="HOGENOM" id="CLU_930243_0_0_6"/>
<dbReference type="Pfam" id="PF00691">
    <property type="entry name" value="OmpA"/>
    <property type="match status" value="1"/>
</dbReference>
<protein>
    <submittedName>
        <fullName evidence="6">OmpA/MotB domain-containing protein</fullName>
    </submittedName>
</protein>
<reference evidence="6" key="2">
    <citation type="submission" date="2015-08" db="EMBL/GenBank/DDBJ databases">
        <title>Complete DNA Sequence of Pseudomonas syringae pv. actinidiae, the Causal Agent of Kiwifruit Canker Disease.</title>
        <authorList>
            <person name="Rikkerink E.H.A."/>
            <person name="Fineran P.C."/>
        </authorList>
    </citation>
    <scope>NUCLEOTIDE SEQUENCE</scope>
    <source>
        <strain evidence="6">SkMP5</strain>
    </source>
</reference>
<evidence type="ECO:0000256" key="3">
    <source>
        <dbReference type="SAM" id="SignalP"/>
    </source>
</evidence>
<reference evidence="5" key="1">
    <citation type="submission" date="2015-03" db="EMBL/GenBank/DDBJ databases">
        <title>Draft genome sequence of Mizugakiibacter sediminis skMP5.</title>
        <authorList>
            <person name="Watanabe T."/>
            <person name="Kojima H."/>
            <person name="Fukui M."/>
        </authorList>
    </citation>
    <scope>NUCLEOTIDE SEQUENCE</scope>
    <source>
        <strain evidence="5">SkMP5</strain>
    </source>
</reference>
<dbReference type="PANTHER" id="PTHR30329:SF21">
    <property type="entry name" value="LIPOPROTEIN YIAD-RELATED"/>
    <property type="match status" value="1"/>
</dbReference>
<dbReference type="InterPro" id="IPR050330">
    <property type="entry name" value="Bact_OuterMem_StrucFunc"/>
</dbReference>
<dbReference type="InterPro" id="IPR006665">
    <property type="entry name" value="OmpA-like"/>
</dbReference>
<evidence type="ECO:0000259" key="4">
    <source>
        <dbReference type="PROSITE" id="PS51123"/>
    </source>
</evidence>
<dbReference type="PANTHER" id="PTHR30329">
    <property type="entry name" value="STATOR ELEMENT OF FLAGELLAR MOTOR COMPLEX"/>
    <property type="match status" value="1"/>
</dbReference>
<dbReference type="Gene3D" id="3.30.1330.60">
    <property type="entry name" value="OmpA-like domain"/>
    <property type="match status" value="1"/>
</dbReference>
<accession>A0A0K8QLS5</accession>
<keyword evidence="1" id="KW-0472">Membrane</keyword>
<name>A0A0K8QLS5_9GAMM</name>
<dbReference type="EMBL" id="DF970163">
    <property type="protein sequence ID" value="GAP65631.1"/>
    <property type="molecule type" value="Genomic_DNA"/>
</dbReference>
<dbReference type="InterPro" id="IPR036737">
    <property type="entry name" value="OmpA-like_sf"/>
</dbReference>
<dbReference type="GO" id="GO:0016020">
    <property type="term" value="C:membrane"/>
    <property type="evidence" value="ECO:0007669"/>
    <property type="project" value="UniProtKB-UniRule"/>
</dbReference>
<evidence type="ECO:0000256" key="1">
    <source>
        <dbReference type="PROSITE-ProRule" id="PRU00473"/>
    </source>
</evidence>
<gene>
    <name evidence="5" type="ORF">MBSD_2223</name>
    <name evidence="6" type="ORF">MBSD_n0921</name>
</gene>
<feature type="signal peptide" evidence="3">
    <location>
        <begin position="1"/>
        <end position="24"/>
    </location>
</feature>
<keyword evidence="3" id="KW-0732">Signal</keyword>
<feature type="chain" id="PRO_5007415608" evidence="3">
    <location>
        <begin position="25"/>
        <end position="303"/>
    </location>
</feature>
<organism evidence="6">
    <name type="scientific">Mizugakiibacter sediminis</name>
    <dbReference type="NCBI Taxonomy" id="1475481"/>
    <lineage>
        <taxon>Bacteria</taxon>
        <taxon>Pseudomonadati</taxon>
        <taxon>Pseudomonadota</taxon>
        <taxon>Gammaproteobacteria</taxon>
        <taxon>Lysobacterales</taxon>
        <taxon>Rhodanobacteraceae</taxon>
        <taxon>Mizugakiibacter</taxon>
    </lineage>
</organism>
<dbReference type="EMBL" id="DF952382">
    <property type="protein sequence ID" value="GAN45672.1"/>
    <property type="molecule type" value="Genomic_DNA"/>
</dbReference>
<feature type="coiled-coil region" evidence="2">
    <location>
        <begin position="51"/>
        <end position="202"/>
    </location>
</feature>
<dbReference type="CDD" id="cd07185">
    <property type="entry name" value="OmpA_C-like"/>
    <property type="match status" value="1"/>
</dbReference>
<keyword evidence="7" id="KW-1185">Reference proteome</keyword>
<evidence type="ECO:0000256" key="2">
    <source>
        <dbReference type="SAM" id="Coils"/>
    </source>
</evidence>
<evidence type="ECO:0000313" key="5">
    <source>
        <dbReference type="EMBL" id="GAN45672.1"/>
    </source>
</evidence>
<dbReference type="STRING" id="1475481.GCA_000953855_00934"/>
<evidence type="ECO:0000313" key="7">
    <source>
        <dbReference type="Proteomes" id="UP000253740"/>
    </source>
</evidence>
<evidence type="ECO:0000313" key="6">
    <source>
        <dbReference type="EMBL" id="GAP65631.1"/>
    </source>
</evidence>
<feature type="domain" description="OmpA-like" evidence="4">
    <location>
        <begin position="204"/>
        <end position="303"/>
    </location>
</feature>
<dbReference type="AlphaFoldDB" id="A0A0K8QLS5"/>
<dbReference type="SUPFAM" id="SSF103088">
    <property type="entry name" value="OmpA-like"/>
    <property type="match status" value="1"/>
</dbReference>
<dbReference type="RefSeq" id="WP_187300553.1">
    <property type="nucleotide sequence ID" value="NZ_DF970163.1"/>
</dbReference>
<dbReference type="PROSITE" id="PS51123">
    <property type="entry name" value="OMPA_2"/>
    <property type="match status" value="1"/>
</dbReference>
<sequence length="303" mass="32006">MTGRHSLPIVLGAALLAGIATARAAKPDLDYQRLGVSLAQLAADPTLGGFAQGEQARARDALQRLRDADRKTRPHALFLAEKLIDLAVTAAQIEDAQRKVVLLEREHDRILLEASRRDAEAVRAELERQRLQNLAAAEEAARLQAQGEEAAQQAEQARKEAEQAHKLARAQARAAALARKEASLAEAAVAAMQGNLDNLKAESGANGRQMTLGADIFAADGTSLRPEAKRHLGRVIEFVQAEPAKRIRIEGHADAGGSKTLARKRADAVRAALIAAGVDAGRISTSGNGGRHDGGVVVSLVGG</sequence>
<proteinExistence type="predicted"/>
<dbReference type="Proteomes" id="UP000253740">
    <property type="component" value="Unassembled WGS sequence"/>
</dbReference>